<dbReference type="SMART" id="SM00579">
    <property type="entry name" value="FBD"/>
    <property type="match status" value="1"/>
</dbReference>
<dbReference type="Proteomes" id="UP000467841">
    <property type="component" value="Unassembled WGS sequence"/>
</dbReference>
<dbReference type="InterPro" id="IPR032675">
    <property type="entry name" value="LRR_dom_sf"/>
</dbReference>
<name>A0A6D2L724_9BRAS</name>
<dbReference type="Pfam" id="PF24758">
    <property type="entry name" value="LRR_At5g56370"/>
    <property type="match status" value="2"/>
</dbReference>
<sequence length="401" mass="46066">METRKLNELPDELVLKIFSFLPMFKETVATHLLTKHWEEPWELVPDVMFDDDDESSESFEAFMRFVYGSLLSNDAQILESLHLKLSRNCSVSHINFWVKIAVDRSVRKLRVNLSGKTLELPSCLSTCTTLKSLILREVSVEVVTLGFRFPSLKSLHLLSVEFSNDDDSVTSLLQSCPVLEYLVVHQTKDDVDVMFKAVPSGFSLPSLKSVHLLSVKFSDDESLASLLQNCLVLEDLAVKKTKDDNVMIFNINVPTLKSLSVDNSKGKRDYVEEIHGFVINAPSLEKLNFKDTCSNFLTFEYMPEVIKANIQQHGSRYNDRMNPWDKPTDVPDCLSKNLEVLEWRQYEGTEKEREVAAYILANATCLKMATFSTRCRNKYHRMLRKLKKMHRVSETCQLVFE</sequence>
<evidence type="ECO:0000313" key="2">
    <source>
        <dbReference type="EMBL" id="CAA7062523.1"/>
    </source>
</evidence>
<dbReference type="Pfam" id="PF08387">
    <property type="entry name" value="FBD"/>
    <property type="match status" value="1"/>
</dbReference>
<dbReference type="SUPFAM" id="SSF81383">
    <property type="entry name" value="F-box domain"/>
    <property type="match status" value="1"/>
</dbReference>
<feature type="domain" description="FBD" evidence="1">
    <location>
        <begin position="332"/>
        <end position="401"/>
    </location>
</feature>
<dbReference type="OrthoDB" id="1049057at2759"/>
<keyword evidence="3" id="KW-1185">Reference proteome</keyword>
<dbReference type="AlphaFoldDB" id="A0A6D2L724"/>
<dbReference type="InterPro" id="IPR050232">
    <property type="entry name" value="FBL13/AtMIF1-like"/>
</dbReference>
<dbReference type="PANTHER" id="PTHR31900">
    <property type="entry name" value="F-BOX/RNI SUPERFAMILY PROTEIN-RELATED"/>
    <property type="match status" value="1"/>
</dbReference>
<evidence type="ECO:0000313" key="3">
    <source>
        <dbReference type="Proteomes" id="UP000467841"/>
    </source>
</evidence>
<proteinExistence type="predicted"/>
<comment type="caution">
    <text evidence="2">The sequence shown here is derived from an EMBL/GenBank/DDBJ whole genome shotgun (WGS) entry which is preliminary data.</text>
</comment>
<accession>A0A6D2L724</accession>
<reference evidence="2" key="1">
    <citation type="submission" date="2020-01" db="EMBL/GenBank/DDBJ databases">
        <authorList>
            <person name="Mishra B."/>
        </authorList>
    </citation>
    <scope>NUCLEOTIDE SEQUENCE [LARGE SCALE GENOMIC DNA]</scope>
</reference>
<dbReference type="PANTHER" id="PTHR31900:SF34">
    <property type="entry name" value="EMB|CAB62440.1-RELATED"/>
    <property type="match status" value="1"/>
</dbReference>
<dbReference type="InterPro" id="IPR006566">
    <property type="entry name" value="FBD"/>
</dbReference>
<dbReference type="SUPFAM" id="SSF52047">
    <property type="entry name" value="RNI-like"/>
    <property type="match status" value="1"/>
</dbReference>
<dbReference type="EMBL" id="CACVBM020001940">
    <property type="protein sequence ID" value="CAA7062523.1"/>
    <property type="molecule type" value="Genomic_DNA"/>
</dbReference>
<organism evidence="2 3">
    <name type="scientific">Microthlaspi erraticum</name>
    <dbReference type="NCBI Taxonomy" id="1685480"/>
    <lineage>
        <taxon>Eukaryota</taxon>
        <taxon>Viridiplantae</taxon>
        <taxon>Streptophyta</taxon>
        <taxon>Embryophyta</taxon>
        <taxon>Tracheophyta</taxon>
        <taxon>Spermatophyta</taxon>
        <taxon>Magnoliopsida</taxon>
        <taxon>eudicotyledons</taxon>
        <taxon>Gunneridae</taxon>
        <taxon>Pentapetalae</taxon>
        <taxon>rosids</taxon>
        <taxon>malvids</taxon>
        <taxon>Brassicales</taxon>
        <taxon>Brassicaceae</taxon>
        <taxon>Coluteocarpeae</taxon>
        <taxon>Microthlaspi</taxon>
    </lineage>
</organism>
<dbReference type="InterPro" id="IPR055411">
    <property type="entry name" value="LRR_FXL15/At3g58940/PEG3-like"/>
</dbReference>
<protein>
    <recommendedName>
        <fullName evidence="1">FBD domain-containing protein</fullName>
    </recommendedName>
</protein>
<gene>
    <name evidence="2" type="ORF">MERR_LOCUS49759</name>
</gene>
<dbReference type="InterPro" id="IPR036047">
    <property type="entry name" value="F-box-like_dom_sf"/>
</dbReference>
<evidence type="ECO:0000259" key="1">
    <source>
        <dbReference type="SMART" id="SM00579"/>
    </source>
</evidence>
<dbReference type="Gene3D" id="3.80.10.10">
    <property type="entry name" value="Ribonuclease Inhibitor"/>
    <property type="match status" value="1"/>
</dbReference>